<evidence type="ECO:0000256" key="9">
    <source>
        <dbReference type="ARBA" id="ARBA00023136"/>
    </source>
</evidence>
<dbReference type="SUPFAM" id="SSF56935">
    <property type="entry name" value="Porins"/>
    <property type="match status" value="1"/>
</dbReference>
<keyword evidence="5" id="KW-0812">Transmembrane</keyword>
<name>A0ABS1EFT0_9BURK</name>
<dbReference type="PANTHER" id="PTHR34501:SF9">
    <property type="entry name" value="MAJOR OUTER MEMBRANE PROTEIN P.IA"/>
    <property type="match status" value="1"/>
</dbReference>
<keyword evidence="14" id="KW-1185">Reference proteome</keyword>
<dbReference type="InterPro" id="IPR002299">
    <property type="entry name" value="Porin_Neis"/>
</dbReference>
<protein>
    <submittedName>
        <fullName evidence="13">Porin</fullName>
    </submittedName>
</protein>
<evidence type="ECO:0000256" key="8">
    <source>
        <dbReference type="ARBA" id="ARBA00023114"/>
    </source>
</evidence>
<evidence type="ECO:0000256" key="10">
    <source>
        <dbReference type="ARBA" id="ARBA00023237"/>
    </source>
</evidence>
<dbReference type="Gene3D" id="2.40.160.10">
    <property type="entry name" value="Porin"/>
    <property type="match status" value="1"/>
</dbReference>
<dbReference type="Pfam" id="PF13609">
    <property type="entry name" value="Porin_4"/>
    <property type="match status" value="1"/>
</dbReference>
<feature type="chain" id="PRO_5045204676" evidence="11">
    <location>
        <begin position="21"/>
        <end position="455"/>
    </location>
</feature>
<dbReference type="InterPro" id="IPR001702">
    <property type="entry name" value="Porin_Gram-ve"/>
</dbReference>
<dbReference type="PANTHER" id="PTHR34501">
    <property type="entry name" value="PROTEIN YDDL-RELATED"/>
    <property type="match status" value="1"/>
</dbReference>
<proteinExistence type="predicted"/>
<keyword evidence="3" id="KW-0813">Transport</keyword>
<dbReference type="InterPro" id="IPR023614">
    <property type="entry name" value="Porin_dom_sf"/>
</dbReference>
<comment type="subcellular location">
    <subcellularLocation>
        <location evidence="1">Cell outer membrane</location>
        <topology evidence="1">Multi-pass membrane protein</topology>
    </subcellularLocation>
</comment>
<dbReference type="PRINTS" id="PR00184">
    <property type="entry name" value="NEISSPPORIN"/>
</dbReference>
<keyword evidence="7" id="KW-0406">Ion transport</keyword>
<comment type="subunit">
    <text evidence="2">Homotrimer.</text>
</comment>
<feature type="signal peptide" evidence="11">
    <location>
        <begin position="1"/>
        <end position="20"/>
    </location>
</feature>
<evidence type="ECO:0000313" key="14">
    <source>
        <dbReference type="Proteomes" id="UP000635316"/>
    </source>
</evidence>
<evidence type="ECO:0000259" key="12">
    <source>
        <dbReference type="Pfam" id="PF13609"/>
    </source>
</evidence>
<evidence type="ECO:0000256" key="7">
    <source>
        <dbReference type="ARBA" id="ARBA00023065"/>
    </source>
</evidence>
<keyword evidence="8" id="KW-0626">Porin</keyword>
<keyword evidence="6 11" id="KW-0732">Signal</keyword>
<comment type="caution">
    <text evidence="13">The sequence shown here is derived from an EMBL/GenBank/DDBJ whole genome shotgun (WGS) entry which is preliminary data.</text>
</comment>
<evidence type="ECO:0000256" key="11">
    <source>
        <dbReference type="SAM" id="SignalP"/>
    </source>
</evidence>
<feature type="domain" description="Porin" evidence="12">
    <location>
        <begin position="8"/>
        <end position="418"/>
    </location>
</feature>
<organism evidence="13 14">
    <name type="scientific">Advenella mandrilli</name>
    <dbReference type="NCBI Taxonomy" id="2800330"/>
    <lineage>
        <taxon>Bacteria</taxon>
        <taxon>Pseudomonadati</taxon>
        <taxon>Pseudomonadota</taxon>
        <taxon>Betaproteobacteria</taxon>
        <taxon>Burkholderiales</taxon>
        <taxon>Alcaligenaceae</taxon>
    </lineage>
</organism>
<dbReference type="EMBL" id="JAENGP010000006">
    <property type="protein sequence ID" value="MBK1780910.1"/>
    <property type="molecule type" value="Genomic_DNA"/>
</dbReference>
<reference evidence="13 14" key="1">
    <citation type="submission" date="2020-12" db="EMBL/GenBank/DDBJ databases">
        <authorList>
            <person name="Lu T."/>
            <person name="Wang Q."/>
            <person name="Han X."/>
        </authorList>
    </citation>
    <scope>NUCLEOTIDE SEQUENCE [LARGE SCALE GENOMIC DNA]</scope>
    <source>
        <strain evidence="13 14">WQ 585</strain>
    </source>
</reference>
<sequence length="455" mass="48040">MKKTLLTAALVAGFASVAHAESSVTLYGVVDGGVGYTSVKTNYDVSEYYNGVYQGSISATGKDRGFGVKSGVQSGNRWGLKGTEDLGNGTSAIFQLESGFNLGNGRHLQGDRLFGRKAILGLTGESWGTVTLGRQYNVGDDFLAPIDPFGTGFGQAAVTNTAGVSWSGRYDSSVKYLSPNFSGFQVGLAWAGTNNKSDYDVTVSTPGGWASESIRTKENDNLFNLGVAYNNGPIQAALVWDHQNQKDRFSLSQSDSSGFSNSVSGTSKSTVDAWNLGFAYDFDVVKLHLGIGQQRDGLIRDSDGSSGLLGSLAGTDAAASATLPNLIGTAGSFLGDFYGEGYKQTHWMVGLSAPVSEAGKVLFSYQGAHGKNSDSGLNGFGGAYSWNAKSRTNIFSLGYTHNLSKRTNLYALASYGTYKVTGNGSVVYSANDIDSANGRIKTKATQINVGLRHRF</sequence>
<evidence type="ECO:0000313" key="13">
    <source>
        <dbReference type="EMBL" id="MBK1780910.1"/>
    </source>
</evidence>
<dbReference type="InterPro" id="IPR050298">
    <property type="entry name" value="Gram-neg_bact_OMP"/>
</dbReference>
<evidence type="ECO:0000256" key="6">
    <source>
        <dbReference type="ARBA" id="ARBA00022729"/>
    </source>
</evidence>
<dbReference type="InterPro" id="IPR033900">
    <property type="entry name" value="Gram_neg_porin_domain"/>
</dbReference>
<evidence type="ECO:0000256" key="4">
    <source>
        <dbReference type="ARBA" id="ARBA00022452"/>
    </source>
</evidence>
<keyword evidence="10" id="KW-0998">Cell outer membrane</keyword>
<dbReference type="Proteomes" id="UP000635316">
    <property type="component" value="Unassembled WGS sequence"/>
</dbReference>
<evidence type="ECO:0000256" key="3">
    <source>
        <dbReference type="ARBA" id="ARBA00022448"/>
    </source>
</evidence>
<accession>A0ABS1EFT0</accession>
<dbReference type="CDD" id="cd00342">
    <property type="entry name" value="gram_neg_porins"/>
    <property type="match status" value="1"/>
</dbReference>
<keyword evidence="4" id="KW-1134">Transmembrane beta strand</keyword>
<evidence type="ECO:0000256" key="1">
    <source>
        <dbReference type="ARBA" id="ARBA00004571"/>
    </source>
</evidence>
<evidence type="ECO:0000256" key="2">
    <source>
        <dbReference type="ARBA" id="ARBA00011233"/>
    </source>
</evidence>
<evidence type="ECO:0000256" key="5">
    <source>
        <dbReference type="ARBA" id="ARBA00022692"/>
    </source>
</evidence>
<dbReference type="PRINTS" id="PR00182">
    <property type="entry name" value="ECOLNEIPORIN"/>
</dbReference>
<gene>
    <name evidence="13" type="ORF">JHL22_06755</name>
</gene>
<keyword evidence="9" id="KW-0472">Membrane</keyword>
<dbReference type="RefSeq" id="WP_200235272.1">
    <property type="nucleotide sequence ID" value="NZ_JAENGP010000006.1"/>
</dbReference>